<feature type="compositionally biased region" description="Acidic residues" evidence="1">
    <location>
        <begin position="896"/>
        <end position="915"/>
    </location>
</feature>
<dbReference type="EMBL" id="WJQU01000001">
    <property type="protein sequence ID" value="KAJ6649437.1"/>
    <property type="molecule type" value="Genomic_DNA"/>
</dbReference>
<feature type="region of interest" description="Disordered" evidence="1">
    <location>
        <begin position="112"/>
        <end position="131"/>
    </location>
</feature>
<reference evidence="2" key="1">
    <citation type="submission" date="2022-07" db="EMBL/GenBank/DDBJ databases">
        <authorList>
            <person name="Trinca V."/>
            <person name="Uliana J.V.C."/>
            <person name="Torres T.T."/>
            <person name="Ward R.J."/>
            <person name="Monesi N."/>
        </authorList>
    </citation>
    <scope>NUCLEOTIDE SEQUENCE</scope>
    <source>
        <strain evidence="2">HSMRA1968</strain>
        <tissue evidence="2">Whole embryos</tissue>
    </source>
</reference>
<feature type="compositionally biased region" description="Basic and acidic residues" evidence="1">
    <location>
        <begin position="232"/>
        <end position="242"/>
    </location>
</feature>
<keyword evidence="3" id="KW-1185">Reference proteome</keyword>
<feature type="region of interest" description="Disordered" evidence="1">
    <location>
        <begin position="229"/>
        <end position="250"/>
    </location>
</feature>
<proteinExistence type="predicted"/>
<evidence type="ECO:0000256" key="1">
    <source>
        <dbReference type="SAM" id="MobiDB-lite"/>
    </source>
</evidence>
<dbReference type="OrthoDB" id="7791357at2759"/>
<name>A0A9Q0NGE6_9DIPT</name>
<dbReference type="AlphaFoldDB" id="A0A9Q0NGE6"/>
<dbReference type="PANTHER" id="PTHR33173">
    <property type="match status" value="1"/>
</dbReference>
<accession>A0A9Q0NGE6</accession>
<protein>
    <submittedName>
        <fullName evidence="2">Uncharacterized protein</fullName>
    </submittedName>
</protein>
<organism evidence="2 3">
    <name type="scientific">Pseudolycoriella hygida</name>
    <dbReference type="NCBI Taxonomy" id="35572"/>
    <lineage>
        <taxon>Eukaryota</taxon>
        <taxon>Metazoa</taxon>
        <taxon>Ecdysozoa</taxon>
        <taxon>Arthropoda</taxon>
        <taxon>Hexapoda</taxon>
        <taxon>Insecta</taxon>
        <taxon>Pterygota</taxon>
        <taxon>Neoptera</taxon>
        <taxon>Endopterygota</taxon>
        <taxon>Diptera</taxon>
        <taxon>Nematocera</taxon>
        <taxon>Sciaroidea</taxon>
        <taxon>Sciaridae</taxon>
        <taxon>Pseudolycoriella</taxon>
    </lineage>
</organism>
<dbReference type="PANTHER" id="PTHR33173:SF2">
    <property type="entry name" value="MYND-TYPE DOMAIN-CONTAINING PROTEIN"/>
    <property type="match status" value="1"/>
</dbReference>
<gene>
    <name evidence="2" type="ORF">Bhyg_04672</name>
</gene>
<sequence length="991" mass="113107">MIYRQNVWGEVSSQRNIDNVLDKIFPKDIFGEIPDEVKKLLQETGFTSLVSLITLNGEDISSMEATCSCKLKFGHKRYLTQMIDYAKKAIGNKLEPDKVQTSEETKRKLMERNKNREKCHSKRGTKRKFDKDENVSTILERSLKKTVDNFSRENKTGRIVVPVIDIVRSDDNTVEAASLMCTCGREAVHVYVHSTKRCWVTSNYLRHLNSYHKPELNVKITNFLKPISNNGAKEKQNEKTDNPAKSPVTNVSQTTILSKHPSNSSEQSDAIDVEDAELEVINLDDIDNFEFIYKDSCSDNYEDNYEANEENSENFNGSLENDIAIQLDKLSTENEALKNILSQYRSCEADNPATKELGSASEFVQQIFEVIDTKQKTAHSHIAKYDDRLKQFSTYLYCIGGKLTYETLAANLSLPSVATVKKEIQSFNAPIIEGKVRSKELGAFLIKRNLPMKVWLSEDSTKNVNKIEYDETTDQLVGLVLPMDSNGMPIPFSFSSESVFKMQHSLLNYPKAEYAYTVMSRSLNVNSPSFCLSLFGTDNKFNSGQVLKRWAVTESLCEKESISIFGWSSDGDSRCLQAMRVRSGLGYHPENDTHHVCSKMKARLYDSTAVIIIGNFIASKNHLKILMDTVSKDKHLLVPSDIRPFDKMNFKPVLKIMNSIVRSHLKASVPASLGTSLYLGLMENVYKSYLDENLVPLERVYCLWYTIFFLRIWRIWLVQHKKYSIQNFITYNTYACIELNGHSLINIILSLAAAGDDEQFITTLMGSQTCEELFRRLRSLTTMSWTEINFTMLQMLHKIHRIEFIEEAMEDLNTSYEFPRKNTKKQKIHQLPSQEEIFEMVTKAKEDALKVTEAIGMKINQQMGKNRKIAQEKTTLSCQLSSIVLKSYERGCDPAEYFEDEDTYPNDYDDDDEVSDESRDESVDEQESREEEIRKPENIDSILKAHGGSLNLKEITNVKAKNCFLIKNGNGEAVSIKKNNSAGFSTTNIKK</sequence>
<evidence type="ECO:0000313" key="3">
    <source>
        <dbReference type="Proteomes" id="UP001151699"/>
    </source>
</evidence>
<dbReference type="Proteomes" id="UP001151699">
    <property type="component" value="Chromosome A"/>
</dbReference>
<comment type="caution">
    <text evidence="2">The sequence shown here is derived from an EMBL/GenBank/DDBJ whole genome shotgun (WGS) entry which is preliminary data.</text>
</comment>
<evidence type="ECO:0000313" key="2">
    <source>
        <dbReference type="EMBL" id="KAJ6649437.1"/>
    </source>
</evidence>
<feature type="region of interest" description="Disordered" evidence="1">
    <location>
        <begin position="896"/>
        <end position="936"/>
    </location>
</feature>